<accession>A0AAU9MMF4</accession>
<reference evidence="1 2" key="1">
    <citation type="submission" date="2022-01" db="EMBL/GenBank/DDBJ databases">
        <authorList>
            <person name="Xiong W."/>
            <person name="Schranz E."/>
        </authorList>
    </citation>
    <scope>NUCLEOTIDE SEQUENCE [LARGE SCALE GENOMIC DNA]</scope>
</reference>
<protein>
    <recommendedName>
        <fullName evidence="3">Reverse transcriptase domain-containing protein</fullName>
    </recommendedName>
</protein>
<dbReference type="AlphaFoldDB" id="A0AAU9MMF4"/>
<dbReference type="EMBL" id="CAKMRJ010002223">
    <property type="protein sequence ID" value="CAH1425868.1"/>
    <property type="molecule type" value="Genomic_DNA"/>
</dbReference>
<evidence type="ECO:0000313" key="2">
    <source>
        <dbReference type="Proteomes" id="UP001157418"/>
    </source>
</evidence>
<dbReference type="Proteomes" id="UP001157418">
    <property type="component" value="Unassembled WGS sequence"/>
</dbReference>
<gene>
    <name evidence="1" type="ORF">LVIROSA_LOCUS12985</name>
</gene>
<organism evidence="1 2">
    <name type="scientific">Lactuca virosa</name>
    <dbReference type="NCBI Taxonomy" id="75947"/>
    <lineage>
        <taxon>Eukaryota</taxon>
        <taxon>Viridiplantae</taxon>
        <taxon>Streptophyta</taxon>
        <taxon>Embryophyta</taxon>
        <taxon>Tracheophyta</taxon>
        <taxon>Spermatophyta</taxon>
        <taxon>Magnoliopsida</taxon>
        <taxon>eudicotyledons</taxon>
        <taxon>Gunneridae</taxon>
        <taxon>Pentapetalae</taxon>
        <taxon>asterids</taxon>
        <taxon>campanulids</taxon>
        <taxon>Asterales</taxon>
        <taxon>Asteraceae</taxon>
        <taxon>Cichorioideae</taxon>
        <taxon>Cichorieae</taxon>
        <taxon>Lactucinae</taxon>
        <taxon>Lactuca</taxon>
    </lineage>
</organism>
<keyword evidence="2" id="KW-1185">Reference proteome</keyword>
<name>A0AAU9MMF4_9ASTR</name>
<comment type="caution">
    <text evidence="1">The sequence shown here is derived from an EMBL/GenBank/DDBJ whole genome shotgun (WGS) entry which is preliminary data.</text>
</comment>
<sequence length="101" mass="11581">MDQPNLNMRQRMLLDVVKDYDCKILYHPGKANVVADALSRRAEGAPIQDVCMRMTVMTSVLDIIWEAQVEAVRPENRKRERVIGQVSEFVTDSRGLMTFRG</sequence>
<evidence type="ECO:0000313" key="1">
    <source>
        <dbReference type="EMBL" id="CAH1425868.1"/>
    </source>
</evidence>
<proteinExistence type="predicted"/>
<evidence type="ECO:0008006" key="3">
    <source>
        <dbReference type="Google" id="ProtNLM"/>
    </source>
</evidence>